<dbReference type="InterPro" id="IPR025322">
    <property type="entry name" value="PADRE_dom"/>
</dbReference>
<organism evidence="2">
    <name type="scientific">Opuntia streptacantha</name>
    <name type="common">Prickly pear cactus</name>
    <name type="synonym">Opuntia cardona</name>
    <dbReference type="NCBI Taxonomy" id="393608"/>
    <lineage>
        <taxon>Eukaryota</taxon>
        <taxon>Viridiplantae</taxon>
        <taxon>Streptophyta</taxon>
        <taxon>Embryophyta</taxon>
        <taxon>Tracheophyta</taxon>
        <taxon>Spermatophyta</taxon>
        <taxon>Magnoliopsida</taxon>
        <taxon>eudicotyledons</taxon>
        <taxon>Gunneridae</taxon>
        <taxon>Pentapetalae</taxon>
        <taxon>Caryophyllales</taxon>
        <taxon>Cactineae</taxon>
        <taxon>Cactaceae</taxon>
        <taxon>Opuntioideae</taxon>
        <taxon>Opuntia</taxon>
    </lineage>
</organism>
<evidence type="ECO:0000313" key="2">
    <source>
        <dbReference type="EMBL" id="MBA4623591.1"/>
    </source>
</evidence>
<protein>
    <submittedName>
        <fullName evidence="2">Uncharacterized protein</fullName>
    </submittedName>
</protein>
<name>A0A7C8YQ89_OPUST</name>
<dbReference type="Pfam" id="PF14009">
    <property type="entry name" value="PADRE"/>
    <property type="match status" value="1"/>
</dbReference>
<dbReference type="EMBL" id="GISG01043457">
    <property type="protein sequence ID" value="MBA4623591.1"/>
    <property type="molecule type" value="Transcribed_RNA"/>
</dbReference>
<proteinExistence type="predicted"/>
<feature type="transmembrane region" description="Helical" evidence="1">
    <location>
        <begin position="26"/>
        <end position="48"/>
    </location>
</feature>
<reference evidence="2" key="2">
    <citation type="submission" date="2020-07" db="EMBL/GenBank/DDBJ databases">
        <authorList>
            <person name="Vera ALvarez R."/>
            <person name="Arias-Moreno D.M."/>
            <person name="Jimenez-Jacinto V."/>
            <person name="Jimenez-Bremont J.F."/>
            <person name="Swaminathan K."/>
            <person name="Moose S.P."/>
            <person name="Guerrero-Gonzalez M.L."/>
            <person name="Marino-Ramirez L."/>
            <person name="Landsman D."/>
            <person name="Rodriguez-Kessler M."/>
            <person name="Delgado-Sanchez P."/>
        </authorList>
    </citation>
    <scope>NUCLEOTIDE SEQUENCE</scope>
    <source>
        <tissue evidence="2">Cladode</tissue>
    </source>
</reference>
<keyword evidence="1" id="KW-0812">Transmembrane</keyword>
<keyword evidence="1" id="KW-1133">Transmembrane helix</keyword>
<evidence type="ECO:0000256" key="1">
    <source>
        <dbReference type="SAM" id="Phobius"/>
    </source>
</evidence>
<keyword evidence="1" id="KW-0472">Membrane</keyword>
<reference evidence="2" key="1">
    <citation type="journal article" date="2013" name="J. Plant Res.">
        <title>Effect of fungi and light on seed germination of three Opuntia species from semiarid lands of central Mexico.</title>
        <authorList>
            <person name="Delgado-Sanchez P."/>
            <person name="Jimenez-Bremont J.F."/>
            <person name="Guerrero-Gonzalez Mde L."/>
            <person name="Flores J."/>
        </authorList>
    </citation>
    <scope>NUCLEOTIDE SEQUENCE</scope>
    <source>
        <tissue evidence="2">Cladode</tissue>
    </source>
</reference>
<dbReference type="AlphaFoldDB" id="A0A7C8YQ89"/>
<accession>A0A7C8YQ89</accession>
<dbReference type="PANTHER" id="PTHR33052">
    <property type="entry name" value="DUF4228 DOMAIN PROTEIN-RELATED"/>
    <property type="match status" value="1"/>
</dbReference>
<sequence>MVACQHNSISILLLSPPDSVRFRFCWLFYFVFISLYFGYVLVCTVLPWELPIEKGKMGICSSQMSRKNGNFFPYRPSIMVVHSDGRLEEFNQPIRASHILSQHPNSFLCSSESMYVDSIVPQIPEDEELELGQIYFLLPMSQSHKVLTLQDLCGLAIKASLALGFTTPNNATIKRTPSIYNVNVAKLIGLPSSYFVSDPSRV</sequence>